<evidence type="ECO:0000313" key="3">
    <source>
        <dbReference type="EMBL" id="TFK34350.1"/>
    </source>
</evidence>
<proteinExistence type="predicted"/>
<feature type="compositionally biased region" description="Polar residues" evidence="1">
    <location>
        <begin position="36"/>
        <end position="46"/>
    </location>
</feature>
<keyword evidence="4" id="KW-1185">Reference proteome</keyword>
<feature type="domain" description="DUF6532" evidence="2">
    <location>
        <begin position="229"/>
        <end position="395"/>
    </location>
</feature>
<evidence type="ECO:0000256" key="1">
    <source>
        <dbReference type="SAM" id="MobiDB-lite"/>
    </source>
</evidence>
<dbReference type="EMBL" id="ML213633">
    <property type="protein sequence ID" value="TFK34350.1"/>
    <property type="molecule type" value="Genomic_DNA"/>
</dbReference>
<dbReference type="STRING" id="68775.A0A5C3LN84"/>
<protein>
    <recommendedName>
        <fullName evidence="2">DUF6532 domain-containing protein</fullName>
    </recommendedName>
</protein>
<reference evidence="3 4" key="1">
    <citation type="journal article" date="2019" name="Nat. Ecol. Evol.">
        <title>Megaphylogeny resolves global patterns of mushroom evolution.</title>
        <authorList>
            <person name="Varga T."/>
            <person name="Krizsan K."/>
            <person name="Foldi C."/>
            <person name="Dima B."/>
            <person name="Sanchez-Garcia M."/>
            <person name="Sanchez-Ramirez S."/>
            <person name="Szollosi G.J."/>
            <person name="Szarkandi J.G."/>
            <person name="Papp V."/>
            <person name="Albert L."/>
            <person name="Andreopoulos W."/>
            <person name="Angelini C."/>
            <person name="Antonin V."/>
            <person name="Barry K.W."/>
            <person name="Bougher N.L."/>
            <person name="Buchanan P."/>
            <person name="Buyck B."/>
            <person name="Bense V."/>
            <person name="Catcheside P."/>
            <person name="Chovatia M."/>
            <person name="Cooper J."/>
            <person name="Damon W."/>
            <person name="Desjardin D."/>
            <person name="Finy P."/>
            <person name="Geml J."/>
            <person name="Haridas S."/>
            <person name="Hughes K."/>
            <person name="Justo A."/>
            <person name="Karasinski D."/>
            <person name="Kautmanova I."/>
            <person name="Kiss B."/>
            <person name="Kocsube S."/>
            <person name="Kotiranta H."/>
            <person name="LaButti K.M."/>
            <person name="Lechner B.E."/>
            <person name="Liimatainen K."/>
            <person name="Lipzen A."/>
            <person name="Lukacs Z."/>
            <person name="Mihaltcheva S."/>
            <person name="Morgado L.N."/>
            <person name="Niskanen T."/>
            <person name="Noordeloos M.E."/>
            <person name="Ohm R.A."/>
            <person name="Ortiz-Santana B."/>
            <person name="Ovrebo C."/>
            <person name="Racz N."/>
            <person name="Riley R."/>
            <person name="Savchenko A."/>
            <person name="Shiryaev A."/>
            <person name="Soop K."/>
            <person name="Spirin V."/>
            <person name="Szebenyi C."/>
            <person name="Tomsovsky M."/>
            <person name="Tulloss R.E."/>
            <person name="Uehling J."/>
            <person name="Grigoriev I.V."/>
            <person name="Vagvolgyi C."/>
            <person name="Papp T."/>
            <person name="Martin F.M."/>
            <person name="Miettinen O."/>
            <person name="Hibbett D.S."/>
            <person name="Nagy L.G."/>
        </authorList>
    </citation>
    <scope>NUCLEOTIDE SEQUENCE [LARGE SCALE GENOMIC DNA]</scope>
    <source>
        <strain evidence="3 4">CBS 166.37</strain>
    </source>
</reference>
<evidence type="ECO:0000313" key="4">
    <source>
        <dbReference type="Proteomes" id="UP000308652"/>
    </source>
</evidence>
<accession>A0A5C3LN84</accession>
<sequence length="396" mass="43278">MDTPDVPQAQANFSTSDQEAAYNFVLSLGPKFLQRFSSQSDTSPQALQMDKSPTHMSRSSESFTGLLPPHASISSELHSPTSSKSQGNKEMSELDEDVDEDSLESMERVHVDEALVSSTNITSTPVSLQAQALMSQGVTGLCMPMSLALCNSPVLTSAWQAPSSSPSPLTLTSRNNLKCHYSSKDGGTEYNPNVVASQAIEDDGPHSSKKKGLHASDLNPVRKCIVQHAYLHFCLMIAKDSFPTEKQEHEWAMAAWYLGLGELVESHGYIGSTPPTQSKVMLITMRVSQLCGQVKIAAQDTVDEVFHFKTSDINDDKVVNATCALIVKLKAKKAFIYKDFSNLTLPALIFRSELIKKVLCKVWFGKQQDSEGITHPMYFKPGIPLGVLTLICTAIS</sequence>
<dbReference type="AlphaFoldDB" id="A0A5C3LN84"/>
<feature type="region of interest" description="Disordered" evidence="1">
    <location>
        <begin position="36"/>
        <end position="99"/>
    </location>
</feature>
<feature type="compositionally biased region" description="Polar residues" evidence="1">
    <location>
        <begin position="72"/>
        <end position="89"/>
    </location>
</feature>
<gene>
    <name evidence="3" type="ORF">BDQ12DRAFT_727000</name>
</gene>
<dbReference type="Pfam" id="PF20149">
    <property type="entry name" value="DUF6532"/>
    <property type="match status" value="1"/>
</dbReference>
<evidence type="ECO:0000259" key="2">
    <source>
        <dbReference type="Pfam" id="PF20149"/>
    </source>
</evidence>
<feature type="compositionally biased region" description="Polar residues" evidence="1">
    <location>
        <begin position="54"/>
        <end position="63"/>
    </location>
</feature>
<dbReference type="OrthoDB" id="2840219at2759"/>
<organism evidence="3 4">
    <name type="scientific">Crucibulum laeve</name>
    <dbReference type="NCBI Taxonomy" id="68775"/>
    <lineage>
        <taxon>Eukaryota</taxon>
        <taxon>Fungi</taxon>
        <taxon>Dikarya</taxon>
        <taxon>Basidiomycota</taxon>
        <taxon>Agaricomycotina</taxon>
        <taxon>Agaricomycetes</taxon>
        <taxon>Agaricomycetidae</taxon>
        <taxon>Agaricales</taxon>
        <taxon>Agaricineae</taxon>
        <taxon>Nidulariaceae</taxon>
        <taxon>Crucibulum</taxon>
    </lineage>
</organism>
<name>A0A5C3LN84_9AGAR</name>
<dbReference type="Proteomes" id="UP000308652">
    <property type="component" value="Unassembled WGS sequence"/>
</dbReference>
<dbReference type="InterPro" id="IPR045341">
    <property type="entry name" value="DUF6532"/>
</dbReference>